<sequence>MVSSTGGGSIDKALMVLEALAEHRRVTDIATGTGLPKSTVHRILQSLVGWGFARADGSGGYVPGPRILTLAGKVMSRFDPAQHADTALQRLRDRTGFTVHFAVRSGDEAVYVRKVEGLRPYQMASRVGMSMPLHSTSIGKAILAQLRDGEVASITSRTGLGRRTDHTITQSQALLDHLAEIRRRGYAVDDEENEAGIRCVGAPVFDHTGTVMGGISISGLTFEVDPDDKHLADEVVTAARDVSLALGAPLDHAPTDLARTVDGMAVTEASVTDHSSPRTR</sequence>
<dbReference type="Pfam" id="PF01614">
    <property type="entry name" value="IclR_C"/>
    <property type="match status" value="1"/>
</dbReference>
<dbReference type="SUPFAM" id="SSF55781">
    <property type="entry name" value="GAF domain-like"/>
    <property type="match status" value="1"/>
</dbReference>
<reference evidence="7" key="1">
    <citation type="journal article" date="2019" name="Int. J. Syst. Evol. Microbiol.">
        <title>The Global Catalogue of Microorganisms (GCM) 10K type strain sequencing project: providing services to taxonomists for standard genome sequencing and annotation.</title>
        <authorList>
            <consortium name="The Broad Institute Genomics Platform"/>
            <consortium name="The Broad Institute Genome Sequencing Center for Infectious Disease"/>
            <person name="Wu L."/>
            <person name="Ma J."/>
        </authorList>
    </citation>
    <scope>NUCLEOTIDE SEQUENCE [LARGE SCALE GENOMIC DNA]</scope>
    <source>
        <strain evidence="7">JCM 17933</strain>
    </source>
</reference>
<dbReference type="InterPro" id="IPR036388">
    <property type="entry name" value="WH-like_DNA-bd_sf"/>
</dbReference>
<dbReference type="Gene3D" id="3.30.450.40">
    <property type="match status" value="1"/>
</dbReference>
<dbReference type="InterPro" id="IPR014757">
    <property type="entry name" value="Tscrpt_reg_IclR_C"/>
</dbReference>
<dbReference type="PANTHER" id="PTHR30136:SF24">
    <property type="entry name" value="HTH-TYPE TRANSCRIPTIONAL REPRESSOR ALLR"/>
    <property type="match status" value="1"/>
</dbReference>
<dbReference type="InterPro" id="IPR050707">
    <property type="entry name" value="HTH_MetabolicPath_Reg"/>
</dbReference>
<feature type="domain" description="HTH iclR-type" evidence="4">
    <location>
        <begin position="7"/>
        <end position="65"/>
    </location>
</feature>
<dbReference type="SMART" id="SM00346">
    <property type="entry name" value="HTH_ICLR"/>
    <property type="match status" value="1"/>
</dbReference>
<dbReference type="PROSITE" id="PS51077">
    <property type="entry name" value="HTH_ICLR"/>
    <property type="match status" value="1"/>
</dbReference>
<evidence type="ECO:0000256" key="2">
    <source>
        <dbReference type="ARBA" id="ARBA00023125"/>
    </source>
</evidence>
<dbReference type="Proteomes" id="UP001500503">
    <property type="component" value="Unassembled WGS sequence"/>
</dbReference>
<keyword evidence="1" id="KW-0805">Transcription regulation</keyword>
<organism evidence="6 7">
    <name type="scientific">Actinoallomurus oryzae</name>
    <dbReference type="NCBI Taxonomy" id="502180"/>
    <lineage>
        <taxon>Bacteria</taxon>
        <taxon>Bacillati</taxon>
        <taxon>Actinomycetota</taxon>
        <taxon>Actinomycetes</taxon>
        <taxon>Streptosporangiales</taxon>
        <taxon>Thermomonosporaceae</taxon>
        <taxon>Actinoallomurus</taxon>
    </lineage>
</organism>
<dbReference type="PROSITE" id="PS51078">
    <property type="entry name" value="ICLR_ED"/>
    <property type="match status" value="1"/>
</dbReference>
<evidence type="ECO:0000259" key="4">
    <source>
        <dbReference type="PROSITE" id="PS51077"/>
    </source>
</evidence>
<proteinExistence type="predicted"/>
<evidence type="ECO:0000313" key="7">
    <source>
        <dbReference type="Proteomes" id="UP001500503"/>
    </source>
</evidence>
<evidence type="ECO:0000256" key="3">
    <source>
        <dbReference type="ARBA" id="ARBA00023163"/>
    </source>
</evidence>
<protein>
    <submittedName>
        <fullName evidence="6">IclR family transcriptional regulator</fullName>
    </submittedName>
</protein>
<keyword evidence="3" id="KW-0804">Transcription</keyword>
<comment type="caution">
    <text evidence="6">The sequence shown here is derived from an EMBL/GenBank/DDBJ whole genome shotgun (WGS) entry which is preliminary data.</text>
</comment>
<dbReference type="Gene3D" id="1.10.10.10">
    <property type="entry name" value="Winged helix-like DNA-binding domain superfamily/Winged helix DNA-binding domain"/>
    <property type="match status" value="1"/>
</dbReference>
<evidence type="ECO:0000313" key="6">
    <source>
        <dbReference type="EMBL" id="GAA4496115.1"/>
    </source>
</evidence>
<dbReference type="RefSeq" id="WP_345465294.1">
    <property type="nucleotide sequence ID" value="NZ_BAABHF010000021.1"/>
</dbReference>
<evidence type="ECO:0000259" key="5">
    <source>
        <dbReference type="PROSITE" id="PS51078"/>
    </source>
</evidence>
<dbReference type="Pfam" id="PF09339">
    <property type="entry name" value="HTH_IclR"/>
    <property type="match status" value="1"/>
</dbReference>
<name>A0ABP8Q1D8_9ACTN</name>
<evidence type="ECO:0000256" key="1">
    <source>
        <dbReference type="ARBA" id="ARBA00023015"/>
    </source>
</evidence>
<dbReference type="EMBL" id="BAABHF010000021">
    <property type="protein sequence ID" value="GAA4496115.1"/>
    <property type="molecule type" value="Genomic_DNA"/>
</dbReference>
<dbReference type="PANTHER" id="PTHR30136">
    <property type="entry name" value="HELIX-TURN-HELIX TRANSCRIPTIONAL REGULATOR, ICLR FAMILY"/>
    <property type="match status" value="1"/>
</dbReference>
<accession>A0ABP8Q1D8</accession>
<keyword evidence="7" id="KW-1185">Reference proteome</keyword>
<gene>
    <name evidence="6" type="ORF">GCM10023191_037670</name>
</gene>
<feature type="domain" description="IclR-ED" evidence="5">
    <location>
        <begin position="66"/>
        <end position="248"/>
    </location>
</feature>
<dbReference type="InterPro" id="IPR029016">
    <property type="entry name" value="GAF-like_dom_sf"/>
</dbReference>
<dbReference type="InterPro" id="IPR036390">
    <property type="entry name" value="WH_DNA-bd_sf"/>
</dbReference>
<keyword evidence="2" id="KW-0238">DNA-binding</keyword>
<dbReference type="SUPFAM" id="SSF46785">
    <property type="entry name" value="Winged helix' DNA-binding domain"/>
    <property type="match status" value="1"/>
</dbReference>
<dbReference type="InterPro" id="IPR005471">
    <property type="entry name" value="Tscrpt_reg_IclR_N"/>
</dbReference>